<proteinExistence type="predicted"/>
<keyword evidence="6" id="KW-0811">Translocation</keyword>
<keyword evidence="11" id="KW-1185">Reference proteome</keyword>
<dbReference type="Gene3D" id="1.20.5.3310">
    <property type="match status" value="1"/>
</dbReference>
<evidence type="ECO:0000256" key="8">
    <source>
        <dbReference type="SAM" id="MobiDB-lite"/>
    </source>
</evidence>
<dbReference type="EMBL" id="JARVCO010000002">
    <property type="protein sequence ID" value="MDZ8117173.1"/>
    <property type="molecule type" value="Genomic_DNA"/>
</dbReference>
<dbReference type="InterPro" id="IPR003369">
    <property type="entry name" value="TatA/B/E"/>
</dbReference>
<keyword evidence="4" id="KW-0653">Protein transport</keyword>
<evidence type="ECO:0000256" key="3">
    <source>
        <dbReference type="ARBA" id="ARBA00022692"/>
    </source>
</evidence>
<dbReference type="Proteomes" id="UP001290861">
    <property type="component" value="Unassembled WGS sequence"/>
</dbReference>
<keyword evidence="5 9" id="KW-1133">Transmembrane helix</keyword>
<feature type="compositionally biased region" description="Basic and acidic residues" evidence="8">
    <location>
        <begin position="100"/>
        <end position="112"/>
    </location>
</feature>
<evidence type="ECO:0000256" key="5">
    <source>
        <dbReference type="ARBA" id="ARBA00022989"/>
    </source>
</evidence>
<reference evidence="10 11" key="1">
    <citation type="journal article" date="2024" name="Appl. Environ. Microbiol.">
        <title>Pontiella agarivorans sp. nov., a novel marine anaerobic bacterium capable of degrading macroalgal polysaccharides and fixing nitrogen.</title>
        <authorList>
            <person name="Liu N."/>
            <person name="Kivenson V."/>
            <person name="Peng X."/>
            <person name="Cui Z."/>
            <person name="Lankiewicz T.S."/>
            <person name="Gosselin K.M."/>
            <person name="English C.J."/>
            <person name="Blair E.M."/>
            <person name="O'Malley M.A."/>
            <person name="Valentine D.L."/>
        </authorList>
    </citation>
    <scope>NUCLEOTIDE SEQUENCE [LARGE SCALE GENOMIC DNA]</scope>
    <source>
        <strain evidence="10 11">NLcol2</strain>
    </source>
</reference>
<keyword evidence="7 9" id="KW-0472">Membrane</keyword>
<feature type="region of interest" description="Disordered" evidence="8">
    <location>
        <begin position="86"/>
        <end position="146"/>
    </location>
</feature>
<dbReference type="Pfam" id="PF02416">
    <property type="entry name" value="TatA_B_E"/>
    <property type="match status" value="1"/>
</dbReference>
<feature type="transmembrane region" description="Helical" evidence="9">
    <location>
        <begin position="14"/>
        <end position="31"/>
    </location>
</feature>
<name>A0ABU5MSK4_9BACT</name>
<dbReference type="RefSeq" id="WP_322606978.1">
    <property type="nucleotide sequence ID" value="NZ_JARVCO010000002.1"/>
</dbReference>
<organism evidence="10 11">
    <name type="scientific">Pontiella agarivorans</name>
    <dbReference type="NCBI Taxonomy" id="3038953"/>
    <lineage>
        <taxon>Bacteria</taxon>
        <taxon>Pseudomonadati</taxon>
        <taxon>Kiritimatiellota</taxon>
        <taxon>Kiritimatiellia</taxon>
        <taxon>Kiritimatiellales</taxon>
        <taxon>Pontiellaceae</taxon>
        <taxon>Pontiella</taxon>
    </lineage>
</organism>
<accession>A0ABU5MSK4</accession>
<comment type="caution">
    <text evidence="10">The sequence shown here is derived from an EMBL/GenBank/DDBJ whole genome shotgun (WGS) entry which is preliminary data.</text>
</comment>
<sequence length="146" mass="16431">MTAGFSQLGFIGPGGPELIVVMLVLIMVFGAKDAPKIFRKINEFMASVRNTADSFKREIMYGDLHADSDTDDVSYEDDDYDYSADYHDEEYGYSEEEQERDYSDETFHNLEHDLEDAGVEKRTVEPAGEAAPEVPEEGEVDDARKA</sequence>
<evidence type="ECO:0000256" key="2">
    <source>
        <dbReference type="ARBA" id="ARBA00022448"/>
    </source>
</evidence>
<keyword evidence="2" id="KW-0813">Transport</keyword>
<evidence type="ECO:0008006" key="12">
    <source>
        <dbReference type="Google" id="ProtNLM"/>
    </source>
</evidence>
<evidence type="ECO:0000313" key="10">
    <source>
        <dbReference type="EMBL" id="MDZ8117173.1"/>
    </source>
</evidence>
<evidence type="ECO:0000256" key="9">
    <source>
        <dbReference type="SAM" id="Phobius"/>
    </source>
</evidence>
<gene>
    <name evidence="10" type="ORF">P9H32_00920</name>
</gene>
<evidence type="ECO:0000256" key="6">
    <source>
        <dbReference type="ARBA" id="ARBA00023010"/>
    </source>
</evidence>
<evidence type="ECO:0000256" key="1">
    <source>
        <dbReference type="ARBA" id="ARBA00004167"/>
    </source>
</evidence>
<comment type="subcellular location">
    <subcellularLocation>
        <location evidence="1">Membrane</location>
        <topology evidence="1">Single-pass membrane protein</topology>
    </subcellularLocation>
</comment>
<keyword evidence="3 9" id="KW-0812">Transmembrane</keyword>
<protein>
    <recommendedName>
        <fullName evidence="12">Sec-independent protein translocase protein TatA</fullName>
    </recommendedName>
</protein>
<evidence type="ECO:0000313" key="11">
    <source>
        <dbReference type="Proteomes" id="UP001290861"/>
    </source>
</evidence>
<evidence type="ECO:0000256" key="4">
    <source>
        <dbReference type="ARBA" id="ARBA00022927"/>
    </source>
</evidence>
<evidence type="ECO:0000256" key="7">
    <source>
        <dbReference type="ARBA" id="ARBA00023136"/>
    </source>
</evidence>